<feature type="domain" description="HAMP" evidence="14">
    <location>
        <begin position="182"/>
        <end position="234"/>
    </location>
</feature>
<evidence type="ECO:0000259" key="14">
    <source>
        <dbReference type="PROSITE" id="PS50885"/>
    </source>
</evidence>
<dbReference type="InterPro" id="IPR005467">
    <property type="entry name" value="His_kinase_dom"/>
</dbReference>
<dbReference type="Gene3D" id="3.30.565.10">
    <property type="entry name" value="Histidine kinase-like ATPase, C-terminal domain"/>
    <property type="match status" value="1"/>
</dbReference>
<dbReference type="InterPro" id="IPR036890">
    <property type="entry name" value="HATPase_C_sf"/>
</dbReference>
<keyword evidence="11" id="KW-0902">Two-component regulatory system</keyword>
<dbReference type="InterPro" id="IPR036097">
    <property type="entry name" value="HisK_dim/P_sf"/>
</dbReference>
<feature type="transmembrane region" description="Helical" evidence="12">
    <location>
        <begin position="21"/>
        <end position="40"/>
    </location>
</feature>
<dbReference type="GO" id="GO:0005524">
    <property type="term" value="F:ATP binding"/>
    <property type="evidence" value="ECO:0007669"/>
    <property type="project" value="UniProtKB-KW"/>
</dbReference>
<dbReference type="CDD" id="cd00075">
    <property type="entry name" value="HATPase"/>
    <property type="match status" value="1"/>
</dbReference>
<keyword evidence="8" id="KW-0418">Kinase</keyword>
<name>A0AAF1KQ36_9HYPH</name>
<keyword evidence="12" id="KW-0472">Membrane</keyword>
<evidence type="ECO:0000256" key="9">
    <source>
        <dbReference type="ARBA" id="ARBA00022840"/>
    </source>
</evidence>
<dbReference type="SMART" id="SM00388">
    <property type="entry name" value="HisKA"/>
    <property type="match status" value="1"/>
</dbReference>
<dbReference type="Pfam" id="PF02518">
    <property type="entry name" value="HATPase_c"/>
    <property type="match status" value="1"/>
</dbReference>
<evidence type="ECO:0000256" key="5">
    <source>
        <dbReference type="ARBA" id="ARBA00022679"/>
    </source>
</evidence>
<accession>A0AAF1KQ36</accession>
<evidence type="ECO:0000256" key="11">
    <source>
        <dbReference type="ARBA" id="ARBA00023012"/>
    </source>
</evidence>
<dbReference type="SMART" id="SM00387">
    <property type="entry name" value="HATPase_c"/>
    <property type="match status" value="1"/>
</dbReference>
<dbReference type="Pfam" id="PF00512">
    <property type="entry name" value="HisKA"/>
    <property type="match status" value="1"/>
</dbReference>
<dbReference type="GO" id="GO:0000155">
    <property type="term" value="F:phosphorelay sensor kinase activity"/>
    <property type="evidence" value="ECO:0007669"/>
    <property type="project" value="InterPro"/>
</dbReference>
<keyword evidence="6 12" id="KW-0812">Transmembrane</keyword>
<dbReference type="EC" id="2.7.13.3" evidence="3"/>
<evidence type="ECO:0000256" key="10">
    <source>
        <dbReference type="ARBA" id="ARBA00022989"/>
    </source>
</evidence>
<dbReference type="InterPro" id="IPR013727">
    <property type="entry name" value="2CSK_N"/>
</dbReference>
<keyword evidence="7" id="KW-0547">Nucleotide-binding</keyword>
<evidence type="ECO:0000256" key="6">
    <source>
        <dbReference type="ARBA" id="ARBA00022692"/>
    </source>
</evidence>
<dbReference type="PROSITE" id="PS50109">
    <property type="entry name" value="HIS_KIN"/>
    <property type="match status" value="1"/>
</dbReference>
<dbReference type="SUPFAM" id="SSF55874">
    <property type="entry name" value="ATPase domain of HSP90 chaperone/DNA topoisomerase II/histidine kinase"/>
    <property type="match status" value="1"/>
</dbReference>
<dbReference type="Gene3D" id="1.10.287.130">
    <property type="match status" value="1"/>
</dbReference>
<keyword evidence="10 12" id="KW-1133">Transmembrane helix</keyword>
<evidence type="ECO:0000256" key="3">
    <source>
        <dbReference type="ARBA" id="ARBA00012438"/>
    </source>
</evidence>
<keyword evidence="4" id="KW-0597">Phosphoprotein</keyword>
<evidence type="ECO:0000259" key="13">
    <source>
        <dbReference type="PROSITE" id="PS50109"/>
    </source>
</evidence>
<keyword evidence="16" id="KW-1185">Reference proteome</keyword>
<dbReference type="InterPro" id="IPR003660">
    <property type="entry name" value="HAMP_dom"/>
</dbReference>
<dbReference type="AlphaFoldDB" id="A0AAF1KQ36"/>
<dbReference type="InterPro" id="IPR003661">
    <property type="entry name" value="HisK_dim/P_dom"/>
</dbReference>
<reference evidence="16" key="2">
    <citation type="journal article" date="2023" name="MicrobiologyOpen">
        <title>Genomics of the tumorigenes clade of the family Rhizobiaceae and description of Rhizobium rhododendri sp. nov.</title>
        <authorList>
            <person name="Kuzmanovic N."/>
            <person name="diCenzo G.C."/>
            <person name="Bunk B."/>
            <person name="Sproeer C."/>
            <person name="Fruehling A."/>
            <person name="Neumann-Schaal M."/>
            <person name="Overmann J."/>
            <person name="Smalla K."/>
        </authorList>
    </citation>
    <scope>NUCLEOTIDE SEQUENCE [LARGE SCALE GENOMIC DNA]</scope>
    <source>
        <strain evidence="16">1078</strain>
    </source>
</reference>
<protein>
    <recommendedName>
        <fullName evidence="3">histidine kinase</fullName>
        <ecNumber evidence="3">2.7.13.3</ecNumber>
    </recommendedName>
</protein>
<organism evidence="15 16">
    <name type="scientific">Rhizobium tumorigenes</name>
    <dbReference type="NCBI Taxonomy" id="2041385"/>
    <lineage>
        <taxon>Bacteria</taxon>
        <taxon>Pseudomonadati</taxon>
        <taxon>Pseudomonadota</taxon>
        <taxon>Alphaproteobacteria</taxon>
        <taxon>Hyphomicrobiales</taxon>
        <taxon>Rhizobiaceae</taxon>
        <taxon>Rhizobium/Agrobacterium group</taxon>
        <taxon>Rhizobium</taxon>
    </lineage>
</organism>
<comment type="subcellular location">
    <subcellularLocation>
        <location evidence="2">Membrane</location>
        <topology evidence="2">Multi-pass membrane protein</topology>
    </subcellularLocation>
</comment>
<evidence type="ECO:0000256" key="1">
    <source>
        <dbReference type="ARBA" id="ARBA00000085"/>
    </source>
</evidence>
<dbReference type="PROSITE" id="PS50885">
    <property type="entry name" value="HAMP"/>
    <property type="match status" value="1"/>
</dbReference>
<evidence type="ECO:0000256" key="7">
    <source>
        <dbReference type="ARBA" id="ARBA00022741"/>
    </source>
</evidence>
<reference evidence="15 16" key="1">
    <citation type="journal article" date="2018" name="Sci. Rep.">
        <title>Rhizobium tumorigenes sp. nov., a novel plant tumorigenic bacterium isolated from cane gall tumors on thornless blackberry.</title>
        <authorList>
            <person name="Kuzmanovi N."/>
            <person name="Smalla K."/>
            <person name="Gronow S."/>
            <person name="PuBawska J."/>
        </authorList>
    </citation>
    <scope>NUCLEOTIDE SEQUENCE [LARGE SCALE GENOMIC DNA]</scope>
    <source>
        <strain evidence="15 16">1078</strain>
    </source>
</reference>
<dbReference type="SUPFAM" id="SSF47384">
    <property type="entry name" value="Homodimeric domain of signal transducing histidine kinase"/>
    <property type="match status" value="1"/>
</dbReference>
<gene>
    <name evidence="15" type="ORF">PR017_12670</name>
</gene>
<dbReference type="InterPro" id="IPR003594">
    <property type="entry name" value="HATPase_dom"/>
</dbReference>
<evidence type="ECO:0000313" key="16">
    <source>
        <dbReference type="Proteomes" id="UP000249499"/>
    </source>
</evidence>
<dbReference type="Proteomes" id="UP000249499">
    <property type="component" value="Chromosome"/>
</dbReference>
<dbReference type="RefSeq" id="WP_111218910.1">
    <property type="nucleotide sequence ID" value="NZ_CP117255.1"/>
</dbReference>
<dbReference type="PANTHER" id="PTHR45436:SF14">
    <property type="entry name" value="SENSOR PROTEIN QSEC"/>
    <property type="match status" value="1"/>
</dbReference>
<feature type="domain" description="Histidine kinase" evidence="13">
    <location>
        <begin position="242"/>
        <end position="452"/>
    </location>
</feature>
<dbReference type="PANTHER" id="PTHR45436">
    <property type="entry name" value="SENSOR HISTIDINE KINASE YKOH"/>
    <property type="match status" value="1"/>
</dbReference>
<dbReference type="InterPro" id="IPR050428">
    <property type="entry name" value="TCS_sensor_his_kinase"/>
</dbReference>
<comment type="catalytic activity">
    <reaction evidence="1">
        <text>ATP + protein L-histidine = ADP + protein N-phospho-L-histidine.</text>
        <dbReference type="EC" id="2.7.13.3"/>
    </reaction>
</comment>
<feature type="transmembrane region" description="Helical" evidence="12">
    <location>
        <begin position="161"/>
        <end position="181"/>
    </location>
</feature>
<evidence type="ECO:0000313" key="15">
    <source>
        <dbReference type="EMBL" id="WFR94673.1"/>
    </source>
</evidence>
<keyword evidence="9 15" id="KW-0067">ATP-binding</keyword>
<dbReference type="CDD" id="cd00082">
    <property type="entry name" value="HisKA"/>
    <property type="match status" value="1"/>
</dbReference>
<proteinExistence type="predicted"/>
<dbReference type="EMBL" id="CP117255">
    <property type="protein sequence ID" value="WFR94673.1"/>
    <property type="molecule type" value="Genomic_DNA"/>
</dbReference>
<evidence type="ECO:0000256" key="8">
    <source>
        <dbReference type="ARBA" id="ARBA00022777"/>
    </source>
</evidence>
<dbReference type="Pfam" id="PF08521">
    <property type="entry name" value="2CSK_N"/>
    <property type="match status" value="1"/>
</dbReference>
<dbReference type="GO" id="GO:0005886">
    <property type="term" value="C:plasma membrane"/>
    <property type="evidence" value="ECO:0007669"/>
    <property type="project" value="TreeGrafter"/>
</dbReference>
<sequence>MPETLGRLSRISITRRLITTLTGLVVLFWLIAVGLGAYVMNREFAEIFDGTLQETAERLMPLVLDDLAQRDGATDPQALQAVQQGLNKEYLTYQVIDSSGKVIIHSQEAPATPYDVPLKVGFHDTPKHKIYTESALNGTLFLHVADAFRNRREALREGTVALLWPLLLLIPTSILLIQFIVSRSLAPIDRLRDEIATKDSGNMAAVEGDTLPRELRPIARSVNLLLGRLRSALEAEREFTANSAHELRTPIAGALAQTQRLIAELPEGPLTVRAGRIETALANLGRLAEKLLQLARAEAGIGTSDKPLDLTRIVDAVVGDYDRDSRTAGRVTRDYAAGVTLARCVDIDAFAIVVRNLIENALVHGPHDGVVTISVTGDAVSVVNGGNVVATDELAGLKRRFRRGETSAAGSGLGLAIADKIVTQMGGRLDLLSPASGQPDGFEARIVLTPPPGS</sequence>
<evidence type="ECO:0000256" key="12">
    <source>
        <dbReference type="SAM" id="Phobius"/>
    </source>
</evidence>
<dbReference type="KEGG" id="rtu:PR017_12670"/>
<evidence type="ECO:0000256" key="4">
    <source>
        <dbReference type="ARBA" id="ARBA00022553"/>
    </source>
</evidence>
<evidence type="ECO:0000256" key="2">
    <source>
        <dbReference type="ARBA" id="ARBA00004141"/>
    </source>
</evidence>
<keyword evidence="5" id="KW-0808">Transferase</keyword>